<sequence length="318" mass="35141">MPQEAQHREQHQANGTGQPDDKSTSLTRLWGSRSSAVYRTAHPTHVKATSRDPPVRAPADICELPAVTTTKRTTTTRKTTTTTRKPTTTSTTTRRTTTTCAPTTVRVIGCEQALPPSTTSSTTTTKTTTTSTTPKPYLHGHPYVVIKLHEVPGTRRVPVELINLGPPLQPLSPLRKHHPSNGTETERNASHHVSEHRSWFRGSSSSEAGDGQHRKVGEKHASRSRRIPEYEAETAALKREVAGNLMRVLRTIRELDSVAKGPQQEEEETEEKLEQAEGQDAMQPAQLEEQDPVRLVVPNPTLDIDRLLRGRGNARGLK</sequence>
<proteinExistence type="predicted"/>
<keyword evidence="3" id="KW-1185">Reference proteome</keyword>
<feature type="compositionally biased region" description="Low complexity" evidence="1">
    <location>
        <begin position="115"/>
        <end position="135"/>
    </location>
</feature>
<feature type="region of interest" description="Disordered" evidence="1">
    <location>
        <begin position="72"/>
        <end position="98"/>
    </location>
</feature>
<name>A0AAQ4EGP7_AMBAM</name>
<feature type="region of interest" description="Disordered" evidence="1">
    <location>
        <begin position="114"/>
        <end position="135"/>
    </location>
</feature>
<evidence type="ECO:0000256" key="1">
    <source>
        <dbReference type="SAM" id="MobiDB-lite"/>
    </source>
</evidence>
<protein>
    <submittedName>
        <fullName evidence="2">Uncharacterized protein</fullName>
    </submittedName>
</protein>
<dbReference type="Proteomes" id="UP001321473">
    <property type="component" value="Unassembled WGS sequence"/>
</dbReference>
<feature type="region of interest" description="Disordered" evidence="1">
    <location>
        <begin position="1"/>
        <end position="31"/>
    </location>
</feature>
<organism evidence="2 3">
    <name type="scientific">Amblyomma americanum</name>
    <name type="common">Lone star tick</name>
    <dbReference type="NCBI Taxonomy" id="6943"/>
    <lineage>
        <taxon>Eukaryota</taxon>
        <taxon>Metazoa</taxon>
        <taxon>Ecdysozoa</taxon>
        <taxon>Arthropoda</taxon>
        <taxon>Chelicerata</taxon>
        <taxon>Arachnida</taxon>
        <taxon>Acari</taxon>
        <taxon>Parasitiformes</taxon>
        <taxon>Ixodida</taxon>
        <taxon>Ixodoidea</taxon>
        <taxon>Ixodidae</taxon>
        <taxon>Amblyomminae</taxon>
        <taxon>Amblyomma</taxon>
    </lineage>
</organism>
<dbReference type="EMBL" id="JARKHS020016208">
    <property type="protein sequence ID" value="KAK8773860.1"/>
    <property type="molecule type" value="Genomic_DNA"/>
</dbReference>
<feature type="region of interest" description="Disordered" evidence="1">
    <location>
        <begin position="166"/>
        <end position="227"/>
    </location>
</feature>
<feature type="region of interest" description="Disordered" evidence="1">
    <location>
        <begin position="258"/>
        <end position="298"/>
    </location>
</feature>
<feature type="compositionally biased region" description="Basic and acidic residues" evidence="1">
    <location>
        <begin position="210"/>
        <end position="227"/>
    </location>
</feature>
<reference evidence="2 3" key="1">
    <citation type="journal article" date="2023" name="Arcadia Sci">
        <title>De novo assembly of a long-read Amblyomma americanum tick genome.</title>
        <authorList>
            <person name="Chou S."/>
            <person name="Poskanzer K.E."/>
            <person name="Rollins M."/>
            <person name="Thuy-Boun P.S."/>
        </authorList>
    </citation>
    <scope>NUCLEOTIDE SEQUENCE [LARGE SCALE GENOMIC DNA]</scope>
    <source>
        <strain evidence="2">F_SG_1</strain>
        <tissue evidence="2">Salivary glands</tissue>
    </source>
</reference>
<feature type="compositionally biased region" description="Basic and acidic residues" evidence="1">
    <location>
        <begin position="184"/>
        <end position="198"/>
    </location>
</feature>
<evidence type="ECO:0000313" key="2">
    <source>
        <dbReference type="EMBL" id="KAK8773860.1"/>
    </source>
</evidence>
<comment type="caution">
    <text evidence="2">The sequence shown here is derived from an EMBL/GenBank/DDBJ whole genome shotgun (WGS) entry which is preliminary data.</text>
</comment>
<gene>
    <name evidence="2" type="ORF">V5799_011608</name>
</gene>
<evidence type="ECO:0000313" key="3">
    <source>
        <dbReference type="Proteomes" id="UP001321473"/>
    </source>
</evidence>
<feature type="compositionally biased region" description="Basic and acidic residues" evidence="1">
    <location>
        <begin position="1"/>
        <end position="11"/>
    </location>
</feature>
<dbReference type="AlphaFoldDB" id="A0AAQ4EGP7"/>
<accession>A0AAQ4EGP7</accession>